<feature type="compositionally biased region" description="Low complexity" evidence="1">
    <location>
        <begin position="399"/>
        <end position="408"/>
    </location>
</feature>
<feature type="region of interest" description="Disordered" evidence="1">
    <location>
        <begin position="80"/>
        <end position="106"/>
    </location>
</feature>
<evidence type="ECO:0000313" key="3">
    <source>
        <dbReference type="EMBL" id="GAA5533729.1"/>
    </source>
</evidence>
<dbReference type="InterPro" id="IPR036365">
    <property type="entry name" value="PGBD-like_sf"/>
</dbReference>
<feature type="compositionally biased region" description="Basic and acidic residues" evidence="1">
    <location>
        <begin position="22"/>
        <end position="37"/>
    </location>
</feature>
<dbReference type="Gene3D" id="1.10.101.10">
    <property type="entry name" value="PGBD-like superfamily/PGBD"/>
    <property type="match status" value="1"/>
</dbReference>
<dbReference type="InterPro" id="IPR002477">
    <property type="entry name" value="Peptidoglycan-bd-like"/>
</dbReference>
<gene>
    <name evidence="3" type="ORF">Dalu01_02137</name>
</gene>
<feature type="compositionally biased region" description="Pro residues" evidence="1">
    <location>
        <begin position="647"/>
        <end position="656"/>
    </location>
</feature>
<accession>A0ABP9XEE0</accession>
<feature type="compositionally biased region" description="Acidic residues" evidence="1">
    <location>
        <begin position="412"/>
        <end position="426"/>
    </location>
</feature>
<feature type="region of interest" description="Disordered" evidence="1">
    <location>
        <begin position="631"/>
        <end position="659"/>
    </location>
</feature>
<evidence type="ECO:0000259" key="2">
    <source>
        <dbReference type="Pfam" id="PF01471"/>
    </source>
</evidence>
<dbReference type="InterPro" id="IPR011055">
    <property type="entry name" value="Dup_hybrid_motif"/>
</dbReference>
<proteinExistence type="predicted"/>
<dbReference type="Pfam" id="PF01471">
    <property type="entry name" value="PG_binding_1"/>
    <property type="match status" value="1"/>
</dbReference>
<feature type="domain" description="Peptidoglycan binding-like" evidence="2">
    <location>
        <begin position="308"/>
        <end position="380"/>
    </location>
</feature>
<reference evidence="3 4" key="1">
    <citation type="submission" date="2024-02" db="EMBL/GenBank/DDBJ databases">
        <title>Deinococcus aluminii NBRC 112889.</title>
        <authorList>
            <person name="Ichikawa N."/>
            <person name="Katano-Makiyama Y."/>
            <person name="Hidaka K."/>
        </authorList>
    </citation>
    <scope>NUCLEOTIDE SEQUENCE [LARGE SCALE GENOMIC DNA]</scope>
    <source>
        <strain evidence="3 4">NBRC 112889</strain>
    </source>
</reference>
<dbReference type="Proteomes" id="UP001404956">
    <property type="component" value="Unassembled WGS sequence"/>
</dbReference>
<dbReference type="InterPro" id="IPR036366">
    <property type="entry name" value="PGBDSf"/>
</dbReference>
<protein>
    <recommendedName>
        <fullName evidence="2">Peptidoglycan binding-like domain-containing protein</fullName>
    </recommendedName>
</protein>
<dbReference type="Gene3D" id="2.70.70.10">
    <property type="entry name" value="Glucose Permease (Domain IIA)"/>
    <property type="match status" value="1"/>
</dbReference>
<keyword evidence="4" id="KW-1185">Reference proteome</keyword>
<feature type="region of interest" description="Disordered" evidence="1">
    <location>
        <begin position="382"/>
        <end position="453"/>
    </location>
</feature>
<feature type="region of interest" description="Disordered" evidence="1">
    <location>
        <begin position="1"/>
        <end position="39"/>
    </location>
</feature>
<dbReference type="SUPFAM" id="SSF51261">
    <property type="entry name" value="Duplicated hybrid motif"/>
    <property type="match status" value="1"/>
</dbReference>
<name>A0ABP9XEE0_9DEIO</name>
<dbReference type="CDD" id="cd12797">
    <property type="entry name" value="M23_peptidase"/>
    <property type="match status" value="1"/>
</dbReference>
<comment type="caution">
    <text evidence="3">The sequence shown here is derived from an EMBL/GenBank/DDBJ whole genome shotgun (WGS) entry which is preliminary data.</text>
</comment>
<dbReference type="RefSeq" id="WP_345454370.1">
    <property type="nucleotide sequence ID" value="NZ_BAABRV010000004.1"/>
</dbReference>
<organism evidence="3 4">
    <name type="scientific">Deinococcus aluminii</name>
    <dbReference type="NCBI Taxonomy" id="1656885"/>
    <lineage>
        <taxon>Bacteria</taxon>
        <taxon>Thermotogati</taxon>
        <taxon>Deinococcota</taxon>
        <taxon>Deinococci</taxon>
        <taxon>Deinococcales</taxon>
        <taxon>Deinococcaceae</taxon>
        <taxon>Deinococcus</taxon>
    </lineage>
</organism>
<feature type="compositionally biased region" description="Pro residues" evidence="1">
    <location>
        <begin position="428"/>
        <end position="453"/>
    </location>
</feature>
<evidence type="ECO:0000313" key="4">
    <source>
        <dbReference type="Proteomes" id="UP001404956"/>
    </source>
</evidence>
<sequence>MTAPFDVPALPSPPDLSARTAPGREEDRDVPGLEGHRGPGPQLILRWNTLTVTDRVDVVLHFHGFSARGAAMNLARDKEGASGLDWSDPRGLDPAPGRTRPTLGLLPRGHFYGGRSGTGYDFPALVRPGGARELIRWSLERFAARAGVPALGVNRLILTAHSGGGAATWRVLDDLDPHEVHVFDALYQSPEPLLRWARRRIERDAAAPEASLETYMREQGGALRVLYTSGGGTAGNSLEAFRQLERALAGHPTLHRWYAVERTSVSHGEIPRRYGWRLLADAGAALPDTFPPGRATPAGRPTLHLGDRGEAVREAQRKLNAVHARELAAGRAGLPGAPLAEDGTFSPDTRAATVAFQQLAFPGDPRAADGVIGPRTWAKLDEWAGGTARPSTSREAAFPDAEAQEAPPLEAPDPEASEFPDEEEAEGAPPPLPVRAEPRPMPPDEPVPFAPPPPPGSFWPLRTENSEGRLVSYITVDGQTVGRAGRAFLAARQGTRDGQTLPRRHVGVDLYAHAGDTVVACEDGRIVEFAFFYRARSGQRTYRLLVAHPAVVVNYGEVTEDSLTRHGLAVGDTVRAGQPLAFVSDTGMLHFETYAPDTVHSAQWWPDRPRPTNLLNPTRYLLFLQEHGQGGADQIPAGQTPGSHAPAEPPPAPPDGLPLLTGPRVPPGFRAVARRGSVRGLARYGGGRVDETLRRLALAGRATLPEDEIDTLQRVANVETGGLIQGLNTWDSAVVSLGFMQWTLQHGKLQEWIRRAEAAFRRHGIELDTGRVYTWTRDGRVVGEQGAIRGAATRDELRWDGWAQRFFQAGLDEEAIVAEAALAREYLRRHLAGLRAYLGDAALYRVFTGHYAASPRVRGMFQAAYNNLPVAAKRGTAAALHAAGEVGTERFTDLLQDALLEAYRERNDNGTRIISETRTGARSA</sequence>
<evidence type="ECO:0000256" key="1">
    <source>
        <dbReference type="SAM" id="MobiDB-lite"/>
    </source>
</evidence>
<dbReference type="SUPFAM" id="SSF47090">
    <property type="entry name" value="PGBD-like"/>
    <property type="match status" value="1"/>
</dbReference>
<dbReference type="EMBL" id="BAABRV010000004">
    <property type="protein sequence ID" value="GAA5533729.1"/>
    <property type="molecule type" value="Genomic_DNA"/>
</dbReference>